<keyword evidence="3" id="KW-1185">Reference proteome</keyword>
<dbReference type="Proteomes" id="UP000826195">
    <property type="component" value="Unassembled WGS sequence"/>
</dbReference>
<comment type="caution">
    <text evidence="2">The sequence shown here is derived from an EMBL/GenBank/DDBJ whole genome shotgun (WGS) entry which is preliminary data.</text>
</comment>
<reference evidence="2 3" key="1">
    <citation type="journal article" date="2021" name="J. Hered.">
        <title>A chromosome-level genome assembly of the parasitoid wasp, Cotesia glomerata (Hymenoptera: Braconidae).</title>
        <authorList>
            <person name="Pinto B.J."/>
            <person name="Weis J.J."/>
            <person name="Gamble T."/>
            <person name="Ode P.J."/>
            <person name="Paul R."/>
            <person name="Zaspel J.M."/>
        </authorList>
    </citation>
    <scope>NUCLEOTIDE SEQUENCE [LARGE SCALE GENOMIC DNA]</scope>
    <source>
        <strain evidence="2">CgM1</strain>
    </source>
</reference>
<accession>A0AAV7IBK5</accession>
<feature type="transmembrane region" description="Helical" evidence="1">
    <location>
        <begin position="116"/>
        <end position="135"/>
    </location>
</feature>
<evidence type="ECO:0000256" key="1">
    <source>
        <dbReference type="SAM" id="Phobius"/>
    </source>
</evidence>
<name>A0AAV7IBK5_COTGL</name>
<sequence length="141" mass="15513">MRGTSGDDLLFLMQHKISYFIAEKVKDGTNEGDVKKGKRDWGREGNINSNDSIADSLDRETNGRMLTVGQFHYLGYIGCGVVQRNDTLLNGVPVASVVGRSGVGCRTTNQPRTRGRLPGCSVLLYYTLVFTWYGVTGNLFA</sequence>
<keyword evidence="1" id="KW-1133">Transmembrane helix</keyword>
<evidence type="ECO:0000313" key="2">
    <source>
        <dbReference type="EMBL" id="KAH0547471.1"/>
    </source>
</evidence>
<organism evidence="2 3">
    <name type="scientific">Cotesia glomerata</name>
    <name type="common">Lepidopteran parasitic wasp</name>
    <name type="synonym">Apanteles glomeratus</name>
    <dbReference type="NCBI Taxonomy" id="32391"/>
    <lineage>
        <taxon>Eukaryota</taxon>
        <taxon>Metazoa</taxon>
        <taxon>Ecdysozoa</taxon>
        <taxon>Arthropoda</taxon>
        <taxon>Hexapoda</taxon>
        <taxon>Insecta</taxon>
        <taxon>Pterygota</taxon>
        <taxon>Neoptera</taxon>
        <taxon>Endopterygota</taxon>
        <taxon>Hymenoptera</taxon>
        <taxon>Apocrita</taxon>
        <taxon>Ichneumonoidea</taxon>
        <taxon>Braconidae</taxon>
        <taxon>Microgastrinae</taxon>
        <taxon>Cotesia</taxon>
    </lineage>
</organism>
<gene>
    <name evidence="2" type="ORF">KQX54_019464</name>
</gene>
<dbReference type="EMBL" id="JAHXZJ010002237">
    <property type="protein sequence ID" value="KAH0547471.1"/>
    <property type="molecule type" value="Genomic_DNA"/>
</dbReference>
<proteinExistence type="predicted"/>
<keyword evidence="1" id="KW-0472">Membrane</keyword>
<protein>
    <submittedName>
        <fullName evidence="2">Uncharacterized protein</fullName>
    </submittedName>
</protein>
<keyword evidence="1" id="KW-0812">Transmembrane</keyword>
<evidence type="ECO:0000313" key="3">
    <source>
        <dbReference type="Proteomes" id="UP000826195"/>
    </source>
</evidence>
<dbReference type="AlphaFoldDB" id="A0AAV7IBK5"/>